<dbReference type="Proteomes" id="UP001596408">
    <property type="component" value="Unassembled WGS sequence"/>
</dbReference>
<comment type="caution">
    <text evidence="1">The sequence shown here is derived from an EMBL/GenBank/DDBJ whole genome shotgun (WGS) entry which is preliminary data.</text>
</comment>
<sequence length="75" mass="8283">MDETQLPAVDGVDLGELLTAWLESQGLDLEDSEEAFEYVCPTEVTLTREGHDTVTFDASGTVLELSADYEIERES</sequence>
<protein>
    <recommendedName>
        <fullName evidence="3">Halobacterial output domain-containing protein</fullName>
    </recommendedName>
</protein>
<proteinExistence type="predicted"/>
<evidence type="ECO:0000313" key="1">
    <source>
        <dbReference type="EMBL" id="MFC6825671.1"/>
    </source>
</evidence>
<accession>A0ABD5TYS0</accession>
<evidence type="ECO:0000313" key="2">
    <source>
        <dbReference type="Proteomes" id="UP001596408"/>
    </source>
</evidence>
<dbReference type="RefSeq" id="WP_379696118.1">
    <property type="nucleotide sequence ID" value="NZ_JBHSXH010000015.1"/>
</dbReference>
<dbReference type="EMBL" id="JBHSXH010000015">
    <property type="protein sequence ID" value="MFC6825671.1"/>
    <property type="molecule type" value="Genomic_DNA"/>
</dbReference>
<organism evidence="1 2">
    <name type="scientific">Halopelagius fulvigenes</name>
    <dbReference type="NCBI Taxonomy" id="1198324"/>
    <lineage>
        <taxon>Archaea</taxon>
        <taxon>Methanobacteriati</taxon>
        <taxon>Methanobacteriota</taxon>
        <taxon>Stenosarchaea group</taxon>
        <taxon>Halobacteria</taxon>
        <taxon>Halobacteriales</taxon>
        <taxon>Haloferacaceae</taxon>
    </lineage>
</organism>
<name>A0ABD5TYS0_9EURY</name>
<reference evidence="1 2" key="1">
    <citation type="journal article" date="2019" name="Int. J. Syst. Evol. Microbiol.">
        <title>The Global Catalogue of Microorganisms (GCM) 10K type strain sequencing project: providing services to taxonomists for standard genome sequencing and annotation.</title>
        <authorList>
            <consortium name="The Broad Institute Genomics Platform"/>
            <consortium name="The Broad Institute Genome Sequencing Center for Infectious Disease"/>
            <person name="Wu L."/>
            <person name="Ma J."/>
        </authorList>
    </citation>
    <scope>NUCLEOTIDE SEQUENCE [LARGE SCALE GENOMIC DNA]</scope>
    <source>
        <strain evidence="1 2">YIM 94188</strain>
    </source>
</reference>
<dbReference type="AlphaFoldDB" id="A0ABD5TYS0"/>
<keyword evidence="2" id="KW-1185">Reference proteome</keyword>
<gene>
    <name evidence="1" type="ORF">ACFQEV_11815</name>
</gene>
<evidence type="ECO:0008006" key="3">
    <source>
        <dbReference type="Google" id="ProtNLM"/>
    </source>
</evidence>